<comment type="caution">
    <text evidence="2">The sequence shown here is derived from an EMBL/GenBank/DDBJ whole genome shotgun (WGS) entry which is preliminary data.</text>
</comment>
<keyword evidence="3" id="KW-1185">Reference proteome</keyword>
<dbReference type="Gene3D" id="3.40.50.300">
    <property type="entry name" value="P-loop containing nucleotide triphosphate hydrolases"/>
    <property type="match status" value="1"/>
</dbReference>
<proteinExistence type="inferred from homology"/>
<dbReference type="Proteomes" id="UP001159427">
    <property type="component" value="Unassembled WGS sequence"/>
</dbReference>
<protein>
    <submittedName>
        <fullName evidence="2">Uncharacterized protein</fullName>
    </submittedName>
</protein>
<evidence type="ECO:0000313" key="2">
    <source>
        <dbReference type="EMBL" id="CAH3019839.1"/>
    </source>
</evidence>
<dbReference type="Pfam" id="PF00071">
    <property type="entry name" value="Ras"/>
    <property type="match status" value="1"/>
</dbReference>
<evidence type="ECO:0000313" key="3">
    <source>
        <dbReference type="Proteomes" id="UP001159427"/>
    </source>
</evidence>
<comment type="similarity">
    <text evidence="1">Belongs to the small GTPase superfamily. Rab family.</text>
</comment>
<sequence length="185" mass="20461">MAKAKKDQYDYLYKIVVVGDGGVGKTSLLSSFTRNNPTSMYCSHYIAVTVTIGGKVIRAMIFDTDGQERFGCLPKSHYEGVTGAVLVYDLTNHRTFENIARWLTEINEHTDSSIATVLVGNKCDLEHSRAVDKEEAIKCASVSKIPFMETSAVDTTNVEKAFVTIIKKVHEISSAKQRVNCCSIQ</sequence>
<dbReference type="InterPro" id="IPR001806">
    <property type="entry name" value="Small_GTPase"/>
</dbReference>
<organism evidence="2 3">
    <name type="scientific">Porites evermanni</name>
    <dbReference type="NCBI Taxonomy" id="104178"/>
    <lineage>
        <taxon>Eukaryota</taxon>
        <taxon>Metazoa</taxon>
        <taxon>Cnidaria</taxon>
        <taxon>Anthozoa</taxon>
        <taxon>Hexacorallia</taxon>
        <taxon>Scleractinia</taxon>
        <taxon>Fungiina</taxon>
        <taxon>Poritidae</taxon>
        <taxon>Porites</taxon>
    </lineage>
</organism>
<accession>A0ABN8LRY3</accession>
<evidence type="ECO:0000256" key="1">
    <source>
        <dbReference type="ARBA" id="ARBA00006270"/>
    </source>
</evidence>
<dbReference type="PRINTS" id="PR00449">
    <property type="entry name" value="RASTRNSFRMNG"/>
</dbReference>
<dbReference type="SUPFAM" id="SSF52540">
    <property type="entry name" value="P-loop containing nucleoside triphosphate hydrolases"/>
    <property type="match status" value="1"/>
</dbReference>
<dbReference type="NCBIfam" id="TIGR00231">
    <property type="entry name" value="small_GTP"/>
    <property type="match status" value="1"/>
</dbReference>
<dbReference type="SMART" id="SM00174">
    <property type="entry name" value="RHO"/>
    <property type="match status" value="1"/>
</dbReference>
<dbReference type="PANTHER" id="PTHR47979">
    <property type="entry name" value="DRAB11-RELATED"/>
    <property type="match status" value="1"/>
</dbReference>
<reference evidence="2 3" key="1">
    <citation type="submission" date="2022-05" db="EMBL/GenBank/DDBJ databases">
        <authorList>
            <consortium name="Genoscope - CEA"/>
            <person name="William W."/>
        </authorList>
    </citation>
    <scope>NUCLEOTIDE SEQUENCE [LARGE SCALE GENOMIC DNA]</scope>
</reference>
<dbReference type="InterPro" id="IPR027417">
    <property type="entry name" value="P-loop_NTPase"/>
</dbReference>
<dbReference type="SMART" id="SM00173">
    <property type="entry name" value="RAS"/>
    <property type="match status" value="1"/>
</dbReference>
<dbReference type="PROSITE" id="PS51419">
    <property type="entry name" value="RAB"/>
    <property type="match status" value="1"/>
</dbReference>
<dbReference type="PROSITE" id="PS51420">
    <property type="entry name" value="RHO"/>
    <property type="match status" value="1"/>
</dbReference>
<dbReference type="InterPro" id="IPR050209">
    <property type="entry name" value="Rab_GTPases_membrane_traffic"/>
</dbReference>
<dbReference type="SMART" id="SM00175">
    <property type="entry name" value="RAB"/>
    <property type="match status" value="1"/>
</dbReference>
<name>A0ABN8LRY3_9CNID</name>
<gene>
    <name evidence="2" type="ORF">PEVE_00004364</name>
</gene>
<dbReference type="EMBL" id="CALNXI010000127">
    <property type="protein sequence ID" value="CAH3019839.1"/>
    <property type="molecule type" value="Genomic_DNA"/>
</dbReference>
<dbReference type="PROSITE" id="PS51421">
    <property type="entry name" value="RAS"/>
    <property type="match status" value="1"/>
</dbReference>
<dbReference type="InterPro" id="IPR005225">
    <property type="entry name" value="Small_GTP-bd"/>
</dbReference>